<feature type="signal peptide" evidence="1">
    <location>
        <begin position="1"/>
        <end position="32"/>
    </location>
</feature>
<comment type="caution">
    <text evidence="2">The sequence shown here is derived from an EMBL/GenBank/DDBJ whole genome shotgun (WGS) entry which is preliminary data.</text>
</comment>
<accession>A0ABW9XCX1</accession>
<feature type="chain" id="PRO_5047150231" evidence="1">
    <location>
        <begin position="33"/>
        <end position="183"/>
    </location>
</feature>
<proteinExistence type="predicted"/>
<gene>
    <name evidence="2" type="ORF">GTZ99_07485</name>
</gene>
<evidence type="ECO:0000313" key="3">
    <source>
        <dbReference type="Proteomes" id="UP000753724"/>
    </source>
</evidence>
<name>A0ABW9XCX1_9SPHN</name>
<dbReference type="EMBL" id="JAAAPO010000002">
    <property type="protein sequence ID" value="NBC36394.1"/>
    <property type="molecule type" value="Genomic_DNA"/>
</dbReference>
<organism evidence="2 3">
    <name type="scientific">Novosphingobium ovatum</name>
    <dbReference type="NCBI Taxonomy" id="1908523"/>
    <lineage>
        <taxon>Bacteria</taxon>
        <taxon>Pseudomonadati</taxon>
        <taxon>Pseudomonadota</taxon>
        <taxon>Alphaproteobacteria</taxon>
        <taxon>Sphingomonadales</taxon>
        <taxon>Sphingomonadaceae</taxon>
        <taxon>Novosphingobium</taxon>
    </lineage>
</organism>
<dbReference type="Proteomes" id="UP000753724">
    <property type="component" value="Unassembled WGS sequence"/>
</dbReference>
<sequence>MFRVATNQWKKALVRALAAGWMLAIAAMPANAAPARIAVMMPLPSRQAVSAAPAITLTSAIHVERTTPAGRRLDSLTKGNTALNHGDRIVTFLRWRHEAAAPVGGTGGFVIVTPLPRALIWQGSADGREEVSVDGGYSWGRLARLTLFGRPARPEDVTHMRWHITPAQARGGQGRITYAALLR</sequence>
<evidence type="ECO:0000256" key="1">
    <source>
        <dbReference type="SAM" id="SignalP"/>
    </source>
</evidence>
<evidence type="ECO:0000313" key="2">
    <source>
        <dbReference type="EMBL" id="NBC36394.1"/>
    </source>
</evidence>
<keyword evidence="3" id="KW-1185">Reference proteome</keyword>
<reference evidence="3" key="1">
    <citation type="submission" date="2020-01" db="EMBL/GenBank/DDBJ databases">
        <title>Sphingomonas sp. strain CSW-10.</title>
        <authorList>
            <person name="Chen W.-M."/>
        </authorList>
    </citation>
    <scope>NUCLEOTIDE SEQUENCE [LARGE SCALE GENOMIC DNA]</scope>
    <source>
        <strain evidence="3">FSY-8</strain>
    </source>
</reference>
<dbReference type="RefSeq" id="WP_161717613.1">
    <property type="nucleotide sequence ID" value="NZ_JAAAPO010000002.1"/>
</dbReference>
<keyword evidence="1" id="KW-0732">Signal</keyword>
<protein>
    <submittedName>
        <fullName evidence="2">Uncharacterized protein</fullName>
    </submittedName>
</protein>